<dbReference type="PANTHER" id="PTHR34847">
    <property type="entry name" value="NODULATION PROTEIN U"/>
    <property type="match status" value="1"/>
</dbReference>
<evidence type="ECO:0000313" key="2">
    <source>
        <dbReference type="EMBL" id="ABI21621.1"/>
    </source>
</evidence>
<sequence>MNVIGISGLDNSVAFKRRELPDLDPREYRVAQGFDSAAVLVTDDDVAAAVAEERFTGEKSTGAFPRNALLYCLEAAELEPADIDHIAHGFAYRPMPFHRHGSLEQRRYNEVYAPEVTAGRAEVIFPGWGSRFVSVPHHMAHAASAFYLSGFDDALIIVADGMGEIESLTVAVGEGDAIRVLRRYSIRQSLGILYSVFTLYLGFEMMMDEYKVMGLAPYGDSGRYRDEMQQVIELGDEGSYQIPILAHNTPAEWETHRGALRAMGDLFGERREPGGPVDDRHRDVAAAVQAGLEDVVFHVLEHFQQATGARRLCMAGGVALNCTVNGLIARPRDVRRHVRAAG</sequence>
<dbReference type="InterPro" id="IPR003696">
    <property type="entry name" value="Carbtransf_dom"/>
</dbReference>
<dbReference type="Gene3D" id="3.30.420.40">
    <property type="match status" value="2"/>
</dbReference>
<dbReference type="Pfam" id="PF02543">
    <property type="entry name" value="Carbam_trans_N"/>
    <property type="match status" value="1"/>
</dbReference>
<name>Q0GNI1_9ZZZZ</name>
<protein>
    <submittedName>
        <fullName evidence="2">Smu20B</fullName>
    </submittedName>
</protein>
<feature type="domain" description="Carbamoyltransferase" evidence="1">
    <location>
        <begin position="132"/>
        <end position="329"/>
    </location>
</feature>
<dbReference type="AlphaFoldDB" id="Q0GNI1"/>
<proteinExistence type="predicted"/>
<dbReference type="InterPro" id="IPR051338">
    <property type="entry name" value="NodU/CmcH_Carbamoyltrnsfr"/>
</dbReference>
<reference evidence="2" key="1">
    <citation type="journal article" date="2006" name="Mol. Microbiol.">
        <title>Metagenomic DNA fragments that affect Escherichia coli mutational pathways.</title>
        <authorList>
            <person name="Yang H."/>
            <person name="To K.H."/>
            <person name="Aguila S.J."/>
            <person name="Miller J.H."/>
        </authorList>
    </citation>
    <scope>NUCLEOTIDE SEQUENCE</scope>
</reference>
<accession>Q0GNI1</accession>
<dbReference type="InterPro" id="IPR043129">
    <property type="entry name" value="ATPase_NBD"/>
</dbReference>
<dbReference type="GO" id="GO:0003824">
    <property type="term" value="F:catalytic activity"/>
    <property type="evidence" value="ECO:0007669"/>
    <property type="project" value="InterPro"/>
</dbReference>
<evidence type="ECO:0000259" key="1">
    <source>
        <dbReference type="Pfam" id="PF02543"/>
    </source>
</evidence>
<dbReference type="PANTHER" id="PTHR34847:SF1">
    <property type="entry name" value="NODULATION PROTEIN U"/>
    <property type="match status" value="1"/>
</dbReference>
<organism evidence="2">
    <name type="scientific">uncultured organism</name>
    <dbReference type="NCBI Taxonomy" id="155900"/>
    <lineage>
        <taxon>unclassified sequences</taxon>
        <taxon>environmental samples</taxon>
    </lineage>
</organism>
<dbReference type="EMBL" id="DQ813489">
    <property type="protein sequence ID" value="ABI21621.1"/>
    <property type="molecule type" value="Genomic_DNA"/>
</dbReference>
<dbReference type="SUPFAM" id="SSF53067">
    <property type="entry name" value="Actin-like ATPase domain"/>
    <property type="match status" value="1"/>
</dbReference>